<dbReference type="PANTHER" id="PTHR13789:SF268">
    <property type="entry name" value="5-METHYLPHENAZINE-1-CARBOXYLATE 1-MONOOXYGENASE"/>
    <property type="match status" value="1"/>
</dbReference>
<dbReference type="InterPro" id="IPR002938">
    <property type="entry name" value="FAD-bd"/>
</dbReference>
<dbReference type="EMBL" id="AP018365">
    <property type="protein sequence ID" value="BBA96349.1"/>
    <property type="molecule type" value="Genomic_DNA"/>
</dbReference>
<dbReference type="InterPro" id="IPR032710">
    <property type="entry name" value="NTF2-like_dom_sf"/>
</dbReference>
<dbReference type="PRINTS" id="PR00420">
    <property type="entry name" value="RNGMNOXGNASE"/>
</dbReference>
<dbReference type="GO" id="GO:0004497">
    <property type="term" value="F:monooxygenase activity"/>
    <property type="evidence" value="ECO:0007669"/>
    <property type="project" value="UniProtKB-KW"/>
</dbReference>
<reference evidence="5 6" key="4">
    <citation type="journal article" date="2020" name="Sci. Rep.">
        <title>beta-carboline chemical signals induce reveromycin production through a LuxR family regulator in Streptomyces sp. SN-593.</title>
        <authorList>
            <person name="Panthee S."/>
            <person name="Kito N."/>
            <person name="Hayashi T."/>
            <person name="Shimizu T."/>
            <person name="Ishikawa J."/>
            <person name="Hamamoto H."/>
            <person name="Osada H."/>
            <person name="Takahashi S."/>
        </authorList>
    </citation>
    <scope>NUCLEOTIDE SEQUENCE [LARGE SCALE GENOMIC DNA]</scope>
    <source>
        <strain evidence="5 6">SN-593</strain>
    </source>
</reference>
<keyword evidence="2 5" id="KW-0503">Monooxygenase</keyword>
<evidence type="ECO:0000313" key="5">
    <source>
        <dbReference type="EMBL" id="BBA96349.1"/>
    </source>
</evidence>
<proteinExistence type="predicted"/>
<dbReference type="RefSeq" id="WP_237404589.1">
    <property type="nucleotide sequence ID" value="NZ_AP018365.1"/>
</dbReference>
<dbReference type="InterPro" id="IPR036188">
    <property type="entry name" value="FAD/NAD-bd_sf"/>
</dbReference>
<reference evidence="5 6" key="3">
    <citation type="journal article" date="2011" name="Nat. Chem. Biol.">
        <title>Reveromycin A biosynthesis uses RevG and RevJ for stereospecific spiroacetal formation.</title>
        <authorList>
            <person name="Takahashi S."/>
            <person name="Toyoda A."/>
            <person name="Sekiyama Y."/>
            <person name="Takagi H."/>
            <person name="Nogawa T."/>
            <person name="Uramoto M."/>
            <person name="Suzuki R."/>
            <person name="Koshino H."/>
            <person name="Kumano T."/>
            <person name="Panthee S."/>
            <person name="Dairi T."/>
            <person name="Ishikawa J."/>
            <person name="Ikeda H."/>
            <person name="Sakaki Y."/>
            <person name="Osada H."/>
        </authorList>
    </citation>
    <scope>NUCLEOTIDE SEQUENCE [LARGE SCALE GENOMIC DNA]</scope>
    <source>
        <strain evidence="5 6">SN-593</strain>
    </source>
</reference>
<dbReference type="GO" id="GO:0071949">
    <property type="term" value="F:FAD binding"/>
    <property type="evidence" value="ECO:0007669"/>
    <property type="project" value="InterPro"/>
</dbReference>
<evidence type="ECO:0000259" key="4">
    <source>
        <dbReference type="Pfam" id="PF14534"/>
    </source>
</evidence>
<dbReference type="SUPFAM" id="SSF54373">
    <property type="entry name" value="FAD-linked reductases, C-terminal domain"/>
    <property type="match status" value="1"/>
</dbReference>
<dbReference type="Pfam" id="PF01494">
    <property type="entry name" value="FAD_binding_3"/>
    <property type="match status" value="1"/>
</dbReference>
<protein>
    <submittedName>
        <fullName evidence="5">Putative FAD dependent monooxygenase</fullName>
    </submittedName>
</protein>
<gene>
    <name evidence="5" type="ORF">RVR_1608</name>
</gene>
<dbReference type="Pfam" id="PF14534">
    <property type="entry name" value="DUF4440"/>
    <property type="match status" value="1"/>
</dbReference>
<dbReference type="InterPro" id="IPR027843">
    <property type="entry name" value="DUF4440"/>
</dbReference>
<accession>A0A7U3VM96</accession>
<dbReference type="Proteomes" id="UP000595703">
    <property type="component" value="Chromosome"/>
</dbReference>
<dbReference type="NCBIfam" id="NF005720">
    <property type="entry name" value="PRK07538.1"/>
    <property type="match status" value="1"/>
</dbReference>
<dbReference type="PANTHER" id="PTHR13789">
    <property type="entry name" value="MONOOXYGENASE"/>
    <property type="match status" value="1"/>
</dbReference>
<evidence type="ECO:0000313" key="6">
    <source>
        <dbReference type="Proteomes" id="UP000595703"/>
    </source>
</evidence>
<feature type="domain" description="DUF4440" evidence="4">
    <location>
        <begin position="444"/>
        <end position="550"/>
    </location>
</feature>
<organism evidence="5 6">
    <name type="scientific">Actinacidiphila reveromycinica</name>
    <dbReference type="NCBI Taxonomy" id="659352"/>
    <lineage>
        <taxon>Bacteria</taxon>
        <taxon>Bacillati</taxon>
        <taxon>Actinomycetota</taxon>
        <taxon>Actinomycetes</taxon>
        <taxon>Kitasatosporales</taxon>
        <taxon>Streptomycetaceae</taxon>
        <taxon>Actinacidiphila</taxon>
    </lineage>
</organism>
<dbReference type="Gene3D" id="3.30.9.30">
    <property type="match status" value="1"/>
</dbReference>
<dbReference type="AlphaFoldDB" id="A0A7U3VM96"/>
<keyword evidence="6" id="KW-1185">Reference proteome</keyword>
<dbReference type="Gene3D" id="3.50.50.60">
    <property type="entry name" value="FAD/NAD(P)-binding domain"/>
    <property type="match status" value="1"/>
</dbReference>
<reference evidence="5 6" key="2">
    <citation type="journal article" date="2011" name="J. Antibiot.">
        <title>Furaquinocins I and J: novel polyketide isoprenoid hybrid compounds from Streptomyces reveromyceticus SN-593.</title>
        <authorList>
            <person name="Panthee S."/>
            <person name="Takahashi S."/>
            <person name="Takagi H."/>
            <person name="Nogawa T."/>
            <person name="Oowada E."/>
            <person name="Uramoto M."/>
            <person name="Osada H."/>
        </authorList>
    </citation>
    <scope>NUCLEOTIDE SEQUENCE [LARGE SCALE GENOMIC DNA]</scope>
    <source>
        <strain evidence="5 6">SN-593</strain>
    </source>
</reference>
<dbReference type="SUPFAM" id="SSF51905">
    <property type="entry name" value="FAD/NAD(P)-binding domain"/>
    <property type="match status" value="1"/>
</dbReference>
<dbReference type="InterPro" id="IPR050493">
    <property type="entry name" value="FAD-dep_Monooxygenase_BioMet"/>
</dbReference>
<name>A0A7U3VM96_9ACTN</name>
<sequence length="586" mass="64550">MTSNPLDIAIIGAGPAGLAAALRLHQRGFRPRIYESVAELRPLGVGIDVKVYGSKELDELGLLEEFRAISVDARDSIFYNKYGQEIYAELCGVHMGYLYEQRFVHRGRLQMLLYRTVLERLGADAVVQGTRCTGYTNHDERVTLDLVDQDGTASQVTADLAIAADGINSALRRQMHPDHSEPVYSGITMWRGTTLMEPFGSGGTILHIGAPQSSSMIVYPIADDFEGTGKVLVNWVVEATREESVEDWNQLGSVDEIMHYYDQCDIVHLDVQEMLRNAREVYLFPLIRHEPLDTWTDGRVVLIGDAAHAMYPRGGNGACQAVVDGGALAEKLATVEDVPAALKAFEEQRLKAVNGIVMAHRGEGYEVIRRMVEERTGGERFTDIEEVLPLAEADAIFSKYHALVGQPRPGHEAGDTTGFRTKDAYRNTRPRGVVDADDATRAQILAVEERRRAALLAVDLPALDDLFDASLVHTHAPGLTHDKAQLLEHVATRKAYLDISRGPLTIRLIGDVAVVTGRIENRLDSPDGAERLVRGQVIQVLRRCEDGAWRFVSFQMTPDGEHVWPATDAEKAALAQTSIGQKGAQA</sequence>
<feature type="domain" description="FAD-binding" evidence="3">
    <location>
        <begin position="7"/>
        <end position="358"/>
    </location>
</feature>
<evidence type="ECO:0000259" key="3">
    <source>
        <dbReference type="Pfam" id="PF01494"/>
    </source>
</evidence>
<keyword evidence="1" id="KW-0560">Oxidoreductase</keyword>
<dbReference type="Gene3D" id="3.10.450.50">
    <property type="match status" value="1"/>
</dbReference>
<dbReference type="KEGG" id="arev:RVR_1608"/>
<dbReference type="SUPFAM" id="SSF54427">
    <property type="entry name" value="NTF2-like"/>
    <property type="match status" value="1"/>
</dbReference>
<reference evidence="5 6" key="1">
    <citation type="journal article" date="2010" name="J. Bacteriol.">
        <title>Biochemical characterization of a novel indole prenyltransferase from Streptomyces sp. SN-593.</title>
        <authorList>
            <person name="Takahashi S."/>
            <person name="Takagi H."/>
            <person name="Toyoda A."/>
            <person name="Uramoto M."/>
            <person name="Nogawa T."/>
            <person name="Ueki M."/>
            <person name="Sakaki Y."/>
            <person name="Osada H."/>
        </authorList>
    </citation>
    <scope>NUCLEOTIDE SEQUENCE [LARGE SCALE GENOMIC DNA]</scope>
    <source>
        <strain evidence="5 6">SN-593</strain>
    </source>
</reference>
<evidence type="ECO:0000256" key="1">
    <source>
        <dbReference type="ARBA" id="ARBA00023002"/>
    </source>
</evidence>
<evidence type="ECO:0000256" key="2">
    <source>
        <dbReference type="ARBA" id="ARBA00023033"/>
    </source>
</evidence>